<organism evidence="1 2">
    <name type="scientific">Nannocystis radixulma</name>
    <dbReference type="NCBI Taxonomy" id="2995305"/>
    <lineage>
        <taxon>Bacteria</taxon>
        <taxon>Pseudomonadati</taxon>
        <taxon>Myxococcota</taxon>
        <taxon>Polyangia</taxon>
        <taxon>Nannocystales</taxon>
        <taxon>Nannocystaceae</taxon>
        <taxon>Nannocystis</taxon>
    </lineage>
</organism>
<evidence type="ECO:0008006" key="3">
    <source>
        <dbReference type="Google" id="ProtNLM"/>
    </source>
</evidence>
<dbReference type="InterPro" id="IPR014719">
    <property type="entry name" value="Ribosomal_bL12_C/ClpS-like"/>
</dbReference>
<dbReference type="RefSeq" id="WP_272000323.1">
    <property type="nucleotide sequence ID" value="NZ_JAQNDN010000013.1"/>
</dbReference>
<dbReference type="EMBL" id="JAQNDN010000013">
    <property type="protein sequence ID" value="MDC0670506.1"/>
    <property type="molecule type" value="Genomic_DNA"/>
</dbReference>
<evidence type="ECO:0000313" key="2">
    <source>
        <dbReference type="Proteomes" id="UP001217838"/>
    </source>
</evidence>
<keyword evidence="2" id="KW-1185">Reference proteome</keyword>
<reference evidence="1 2" key="1">
    <citation type="submission" date="2022-11" db="EMBL/GenBank/DDBJ databases">
        <title>Minimal conservation of predation-associated metabolite biosynthetic gene clusters underscores biosynthetic potential of Myxococcota including descriptions for ten novel species: Archangium lansinium sp. nov., Myxococcus landrumus sp. nov., Nannocystis bai.</title>
        <authorList>
            <person name="Ahearne A."/>
            <person name="Stevens C."/>
            <person name="Dowd S."/>
        </authorList>
    </citation>
    <scope>NUCLEOTIDE SEQUENCE [LARGE SCALE GENOMIC DNA]</scope>
    <source>
        <strain evidence="1 2">NCELM</strain>
    </source>
</reference>
<accession>A0ABT5BBX9</accession>
<name>A0ABT5BBX9_9BACT</name>
<sequence>MSTTTPPAAFVSCPGLTDDELRQVLRELRAAREEPSRIHRALQIFRYGATDWHQVLWHVARHRLVRVEDNQPLLDTLAECAALDPASSPDLAQLVADLLTRLPDERDLGLPSGWSQHVDDLVFTLLRRDPQPLLARRADYTPRVRCALEFVRGRLGQPLGDDAREQVHAMLLAHAGGPGLTRFDHFWRVDDDGEEQEVMLDSAAAVRNVALLFGSGEAWDDGLVAEVRKNHWTRFDDVLPALARLPLAELVLLLLPHRLSAGYLHTLLSDRDDSDDALRTIAETLPTDSDGLWLRHGLAEVLKARNTPPREVCTVSLVGVGPNRMRLVKLLATQGRLGVQAARTAVDNPPAEFPEAMPVAEAQALAAEVEALGGKLELSRIRTVPGHIVHDPLP</sequence>
<dbReference type="Proteomes" id="UP001217838">
    <property type="component" value="Unassembled WGS sequence"/>
</dbReference>
<dbReference type="SUPFAM" id="SSF54736">
    <property type="entry name" value="ClpS-like"/>
    <property type="match status" value="1"/>
</dbReference>
<dbReference type="Gene3D" id="3.30.1390.10">
    <property type="match status" value="1"/>
</dbReference>
<evidence type="ECO:0000313" key="1">
    <source>
        <dbReference type="EMBL" id="MDC0670506.1"/>
    </source>
</evidence>
<proteinExistence type="predicted"/>
<gene>
    <name evidence="1" type="ORF">POL58_22305</name>
</gene>
<protein>
    <recommendedName>
        <fullName evidence="3">Ribosomal protein L7/L12 C-terminal domain-containing protein</fullName>
    </recommendedName>
</protein>
<comment type="caution">
    <text evidence="1">The sequence shown here is derived from an EMBL/GenBank/DDBJ whole genome shotgun (WGS) entry which is preliminary data.</text>
</comment>